<feature type="transmembrane region" description="Helical" evidence="7">
    <location>
        <begin position="753"/>
        <end position="773"/>
    </location>
</feature>
<feature type="transmembrane region" description="Helical" evidence="7">
    <location>
        <begin position="315"/>
        <end position="338"/>
    </location>
</feature>
<dbReference type="InterPro" id="IPR003838">
    <property type="entry name" value="ABC3_permease_C"/>
</dbReference>
<gene>
    <name evidence="9" type="ordered locus">Hoch_0325</name>
</gene>
<dbReference type="KEGG" id="hoh:Hoch_0325"/>
<dbReference type="OrthoDB" id="5137249at2"/>
<dbReference type="GO" id="GO:0044874">
    <property type="term" value="P:lipoprotein localization to outer membrane"/>
    <property type="evidence" value="ECO:0007669"/>
    <property type="project" value="TreeGrafter"/>
</dbReference>
<evidence type="ECO:0000313" key="10">
    <source>
        <dbReference type="Proteomes" id="UP000001880"/>
    </source>
</evidence>
<dbReference type="GO" id="GO:0098797">
    <property type="term" value="C:plasma membrane protein complex"/>
    <property type="evidence" value="ECO:0007669"/>
    <property type="project" value="TreeGrafter"/>
</dbReference>
<dbReference type="HOGENOM" id="CLU_005531_2_0_7"/>
<keyword evidence="6 7" id="KW-0472">Membrane</keyword>
<organism evidence="9 10">
    <name type="scientific">Haliangium ochraceum (strain DSM 14365 / JCM 11303 / SMP-2)</name>
    <dbReference type="NCBI Taxonomy" id="502025"/>
    <lineage>
        <taxon>Bacteria</taxon>
        <taxon>Pseudomonadati</taxon>
        <taxon>Myxococcota</taxon>
        <taxon>Polyangia</taxon>
        <taxon>Haliangiales</taxon>
        <taxon>Kofleriaceae</taxon>
        <taxon>Haliangium</taxon>
    </lineage>
</organism>
<evidence type="ECO:0000256" key="5">
    <source>
        <dbReference type="ARBA" id="ARBA00022989"/>
    </source>
</evidence>
<feature type="transmembrane region" description="Helical" evidence="7">
    <location>
        <begin position="705"/>
        <end position="733"/>
    </location>
</feature>
<dbReference type="Pfam" id="PF02687">
    <property type="entry name" value="FtsX"/>
    <property type="match status" value="2"/>
</dbReference>
<dbReference type="PANTHER" id="PTHR30489">
    <property type="entry name" value="LIPOPROTEIN-RELEASING SYSTEM TRANSMEMBRANE PROTEIN LOLE"/>
    <property type="match status" value="1"/>
</dbReference>
<evidence type="ECO:0000259" key="8">
    <source>
        <dbReference type="Pfam" id="PF02687"/>
    </source>
</evidence>
<dbReference type="EMBL" id="CP001804">
    <property type="protein sequence ID" value="ACY12966.1"/>
    <property type="molecule type" value="Genomic_DNA"/>
</dbReference>
<keyword evidence="10" id="KW-1185">Reference proteome</keyword>
<evidence type="ECO:0000256" key="1">
    <source>
        <dbReference type="ARBA" id="ARBA00004651"/>
    </source>
</evidence>
<feature type="domain" description="ABC3 transporter permease C-terminal" evidence="8">
    <location>
        <begin position="271"/>
        <end position="390"/>
    </location>
</feature>
<evidence type="ECO:0000256" key="4">
    <source>
        <dbReference type="ARBA" id="ARBA00022692"/>
    </source>
</evidence>
<evidence type="ECO:0000256" key="6">
    <source>
        <dbReference type="ARBA" id="ARBA00023136"/>
    </source>
</evidence>
<comment type="similarity">
    <text evidence="2">Belongs to the ABC-4 integral membrane protein family. LolC/E subfamily.</text>
</comment>
<feature type="transmembrane region" description="Helical" evidence="7">
    <location>
        <begin position="266"/>
        <end position="287"/>
    </location>
</feature>
<dbReference type="InterPro" id="IPR051447">
    <property type="entry name" value="Lipoprotein-release_system"/>
</dbReference>
<keyword evidence="4 7" id="KW-0812">Transmembrane</keyword>
<proteinExistence type="inferred from homology"/>
<feature type="transmembrane region" description="Helical" evidence="7">
    <location>
        <begin position="434"/>
        <end position="455"/>
    </location>
</feature>
<dbReference type="RefSeq" id="WP_012825593.1">
    <property type="nucleotide sequence ID" value="NC_013440.1"/>
</dbReference>
<protein>
    <recommendedName>
        <fullName evidence="8">ABC3 transporter permease C-terminal domain-containing protein</fullName>
    </recommendedName>
</protein>
<sequence>MVSALDRKLLRDLRTLKGQVLTIALVVACGIASFVALQSTWHSLAVSRDTYYERYRFGEVFAHLERAPDSLGARIEAIPGVARSYTRVVEQALVPMPGRTTPAVATLVSLPGDRPPPLGAVYLRAGRMIEPGRDDEALVIDSFAQAHGLQPGDSVAAVINGKLRRLELVGIALSPEYIFTMAPGALTMDTGGTAVLWMDEAVLAPAFQMESAFNDVVLDLQPGASEPEVLRQLDALLAPYGGRGALPRAKQPSNFMLADELSQLEGFATTVPTIFLSVAAFLLYIVLSRVVHLQRTQIATLKAVGYRGREIGAHYLKLVSVIVALGAALGMALGAQIGSGITGFYGQFYRFPVLVYELQPQVIAGGVLISMGAAVAGALAAVRRIARMPPAEAMRPPSPPVYRRGVLDHPALTRLLGTSTVMVMRELRRQPLRLLLSSLGIAAAVGIMVTGSFGFDSVEFVMRDSFHRENGGDLMVNLLAPVPASELGTLAHLPGVLDVEGTRAVPVRFRSGPVWRDSSIMGLADEPRLRRIVDREARVVTLPREGLALSKKLGEILGVGIGDRVEIEVKEGQRRIYEVPVAALIDDTFGLQGYMHLSPLHALLGEDSSVNALQLRIDPLRAEELDLQTRLVEIPNIARVTEKRAVVASFYEQTGASMGVMSFVLGLFAAIIAVGVVYNNARVALSMRSRDLASLRVLGFTRAEISAVLLGELSVQLLVALPMGLLLGTWWAQGVMGSIDAETYRLPIVISKATYAQAVLVTLGAGLASALLVRRKLDSLDLIGVLKSRE</sequence>
<accession>D0LIT7</accession>
<feature type="transmembrane region" description="Helical" evidence="7">
    <location>
        <begin position="20"/>
        <end position="41"/>
    </location>
</feature>
<feature type="transmembrane region" description="Helical" evidence="7">
    <location>
        <begin position="358"/>
        <end position="382"/>
    </location>
</feature>
<dbReference type="PROSITE" id="PS51257">
    <property type="entry name" value="PROKAR_LIPOPROTEIN"/>
    <property type="match status" value="1"/>
</dbReference>
<dbReference type="PANTHER" id="PTHR30489:SF0">
    <property type="entry name" value="LIPOPROTEIN-RELEASING SYSTEM TRANSMEMBRANE PROTEIN LOLE"/>
    <property type="match status" value="1"/>
</dbReference>
<dbReference type="STRING" id="502025.Hoch_0325"/>
<name>D0LIT7_HALO1</name>
<keyword evidence="3" id="KW-1003">Cell membrane</keyword>
<dbReference type="Proteomes" id="UP000001880">
    <property type="component" value="Chromosome"/>
</dbReference>
<comment type="subcellular location">
    <subcellularLocation>
        <location evidence="1">Cell membrane</location>
        <topology evidence="1">Multi-pass membrane protein</topology>
    </subcellularLocation>
</comment>
<feature type="transmembrane region" description="Helical" evidence="7">
    <location>
        <begin position="658"/>
        <end position="678"/>
    </location>
</feature>
<evidence type="ECO:0000256" key="2">
    <source>
        <dbReference type="ARBA" id="ARBA00005236"/>
    </source>
</evidence>
<dbReference type="eggNOG" id="COG0577">
    <property type="taxonomic scope" value="Bacteria"/>
</dbReference>
<evidence type="ECO:0000313" key="9">
    <source>
        <dbReference type="EMBL" id="ACY12966.1"/>
    </source>
</evidence>
<feature type="domain" description="ABC3 transporter permease C-terminal" evidence="8">
    <location>
        <begin position="664"/>
        <end position="776"/>
    </location>
</feature>
<evidence type="ECO:0000256" key="7">
    <source>
        <dbReference type="SAM" id="Phobius"/>
    </source>
</evidence>
<dbReference type="AlphaFoldDB" id="D0LIT7"/>
<evidence type="ECO:0000256" key="3">
    <source>
        <dbReference type="ARBA" id="ARBA00022475"/>
    </source>
</evidence>
<reference evidence="9 10" key="1">
    <citation type="journal article" date="2010" name="Stand. Genomic Sci.">
        <title>Complete genome sequence of Haliangium ochraceum type strain (SMP-2).</title>
        <authorList>
            <consortium name="US DOE Joint Genome Institute (JGI-PGF)"/>
            <person name="Ivanova N."/>
            <person name="Daum C."/>
            <person name="Lang E."/>
            <person name="Abt B."/>
            <person name="Kopitz M."/>
            <person name="Saunders E."/>
            <person name="Lapidus A."/>
            <person name="Lucas S."/>
            <person name="Glavina Del Rio T."/>
            <person name="Nolan M."/>
            <person name="Tice H."/>
            <person name="Copeland A."/>
            <person name="Cheng J.F."/>
            <person name="Chen F."/>
            <person name="Bruce D."/>
            <person name="Goodwin L."/>
            <person name="Pitluck S."/>
            <person name="Mavromatis K."/>
            <person name="Pati A."/>
            <person name="Mikhailova N."/>
            <person name="Chen A."/>
            <person name="Palaniappan K."/>
            <person name="Land M."/>
            <person name="Hauser L."/>
            <person name="Chang Y.J."/>
            <person name="Jeffries C.D."/>
            <person name="Detter J.C."/>
            <person name="Brettin T."/>
            <person name="Rohde M."/>
            <person name="Goker M."/>
            <person name="Bristow J."/>
            <person name="Markowitz V."/>
            <person name="Eisen J.A."/>
            <person name="Hugenholtz P."/>
            <person name="Kyrpides N.C."/>
            <person name="Klenk H.P."/>
        </authorList>
    </citation>
    <scope>NUCLEOTIDE SEQUENCE [LARGE SCALE GENOMIC DNA]</scope>
    <source>
        <strain evidence="10">DSM 14365 / CIP 107738 / JCM 11303 / AJ 13395 / SMP-2</strain>
    </source>
</reference>
<keyword evidence="5 7" id="KW-1133">Transmembrane helix</keyword>